<dbReference type="Pfam" id="PF26233">
    <property type="entry name" value="NicX"/>
    <property type="match status" value="1"/>
</dbReference>
<protein>
    <submittedName>
        <fullName evidence="2">2,5-dihydroxypyridine 5,6-dioxygenase</fullName>
    </submittedName>
</protein>
<reference evidence="3" key="1">
    <citation type="submission" date="2016-11" db="EMBL/GenBank/DDBJ databases">
        <authorList>
            <person name="Jaros S."/>
            <person name="Januszkiewicz K."/>
            <person name="Wedrychowicz H."/>
        </authorList>
    </citation>
    <scope>NUCLEOTIDE SEQUENCE [LARGE SCALE GENOMIC DNA]</scope>
    <source>
        <strain evidence="3">CGMCC 4.3555</strain>
    </source>
</reference>
<evidence type="ECO:0000313" key="2">
    <source>
        <dbReference type="EMBL" id="SHN10286.1"/>
    </source>
</evidence>
<dbReference type="AlphaFoldDB" id="A0A9X8QYK7"/>
<dbReference type="Proteomes" id="UP000184388">
    <property type="component" value="Unassembled WGS sequence"/>
</dbReference>
<keyword evidence="1" id="KW-0479">Metal-binding</keyword>
<dbReference type="EMBL" id="FRBK01000019">
    <property type="protein sequence ID" value="SHN10286.1"/>
    <property type="molecule type" value="Genomic_DNA"/>
</dbReference>
<sequence length="349" mass="37650">MFDLSSVDLLDVFTRQLRQCKLRSDEHVVVLAEPGSRGDYVAAAFGAAKACGAHVIAATVPGGTPAPMPSTRTGAGPGLTSVLNDTTAQDLLKSADLVVDLTREGFIHAPVQQEILRAGTRILFVCDAPEVLIRNLPKEEDKAEVLRGVELLRRSSQMRVRSAAGTDLTVQLSGSRPEFQCGFADDPGRWDHWPSTMVLCWPELSDGQIVLAPGDILLPFKEYVREPVTLQIAGGHIEKASGGADADLLTTFFEDSGDTWARSLSHLGWGLMRTADWFATAMYSKDELMGMDARAFAGNFLWSTGPHPVLGRESYAHLDIAMRGCSVTVDGTEVVVDGRLVDDARPADG</sequence>
<name>A0A9X8QYK7_9ACTN</name>
<evidence type="ECO:0000313" key="3">
    <source>
        <dbReference type="Proteomes" id="UP000184388"/>
    </source>
</evidence>
<dbReference type="RefSeq" id="WP_073448109.1">
    <property type="nucleotide sequence ID" value="NZ_FRBK01000019.1"/>
</dbReference>
<dbReference type="InterPro" id="IPR052170">
    <property type="entry name" value="M29_Exopeptidase"/>
</dbReference>
<evidence type="ECO:0000256" key="1">
    <source>
        <dbReference type="ARBA" id="ARBA00022723"/>
    </source>
</evidence>
<organism evidence="2 3">
    <name type="scientific">Streptomyces yunnanensis</name>
    <dbReference type="NCBI Taxonomy" id="156453"/>
    <lineage>
        <taxon>Bacteria</taxon>
        <taxon>Bacillati</taxon>
        <taxon>Actinomycetota</taxon>
        <taxon>Actinomycetes</taxon>
        <taxon>Kitasatosporales</taxon>
        <taxon>Streptomycetaceae</taxon>
        <taxon>Streptomyces</taxon>
    </lineage>
</organism>
<dbReference type="GO" id="GO:0046872">
    <property type="term" value="F:metal ion binding"/>
    <property type="evidence" value="ECO:0007669"/>
    <property type="project" value="UniProtKB-KW"/>
</dbReference>
<proteinExistence type="predicted"/>
<accession>A0A9X8QYK7</accession>
<dbReference type="PANTHER" id="PTHR34448:SF1">
    <property type="entry name" value="BLL6088 PROTEIN"/>
    <property type="match status" value="1"/>
</dbReference>
<dbReference type="InterPro" id="IPR058739">
    <property type="entry name" value="NicX"/>
</dbReference>
<dbReference type="PANTHER" id="PTHR34448">
    <property type="entry name" value="AMINOPEPTIDASE"/>
    <property type="match status" value="1"/>
</dbReference>
<comment type="caution">
    <text evidence="2">The sequence shown here is derived from an EMBL/GenBank/DDBJ whole genome shotgun (WGS) entry which is preliminary data.</text>
</comment>
<gene>
    <name evidence="2" type="ORF">SAMN05216268_119194</name>
</gene>
<dbReference type="SUPFAM" id="SSF144052">
    <property type="entry name" value="Thermophilic metalloprotease-like"/>
    <property type="match status" value="1"/>
</dbReference>